<gene>
    <name evidence="1" type="ORF">LCGC14_1247640</name>
</gene>
<reference evidence="1" key="1">
    <citation type="journal article" date="2015" name="Nature">
        <title>Complex archaea that bridge the gap between prokaryotes and eukaryotes.</title>
        <authorList>
            <person name="Spang A."/>
            <person name="Saw J.H."/>
            <person name="Jorgensen S.L."/>
            <person name="Zaremba-Niedzwiedzka K."/>
            <person name="Martijn J."/>
            <person name="Lind A.E."/>
            <person name="van Eijk R."/>
            <person name="Schleper C."/>
            <person name="Guy L."/>
            <person name="Ettema T.J."/>
        </authorList>
    </citation>
    <scope>NUCLEOTIDE SEQUENCE</scope>
</reference>
<protein>
    <submittedName>
        <fullName evidence="1">Uncharacterized protein</fullName>
    </submittedName>
</protein>
<dbReference type="EMBL" id="LAZR01006803">
    <property type="protein sequence ID" value="KKM89532.1"/>
    <property type="molecule type" value="Genomic_DNA"/>
</dbReference>
<evidence type="ECO:0000313" key="1">
    <source>
        <dbReference type="EMBL" id="KKM89532.1"/>
    </source>
</evidence>
<sequence>MTIPKQLILVASFDKAIGIARDYARLGFFALVTPNETQDRPWRVEVSQ</sequence>
<comment type="caution">
    <text evidence="1">The sequence shown here is derived from an EMBL/GenBank/DDBJ whole genome shotgun (WGS) entry which is preliminary data.</text>
</comment>
<dbReference type="AlphaFoldDB" id="A0A0F9P7X3"/>
<proteinExistence type="predicted"/>
<organism evidence="1">
    <name type="scientific">marine sediment metagenome</name>
    <dbReference type="NCBI Taxonomy" id="412755"/>
    <lineage>
        <taxon>unclassified sequences</taxon>
        <taxon>metagenomes</taxon>
        <taxon>ecological metagenomes</taxon>
    </lineage>
</organism>
<name>A0A0F9P7X3_9ZZZZ</name>
<accession>A0A0F9P7X3</accession>